<accession>A0A7Y6A018</accession>
<dbReference type="Proteomes" id="UP000565724">
    <property type="component" value="Unassembled WGS sequence"/>
</dbReference>
<sequence>MSGRGVVGAIVVVVVLAGGVLVADRVTHSTAERRVAEAIEQNLEVVGTPTVEIGGFPFLTQLLAGSVDDVTGAVDGVTLEGIDATDVTIDAQDVSTSEPYTLGTVTISATLPTASIDQIVADRSQLDITVAVDGGTLTATGTVLGLELAADLVPRVEDGRLLATVDNVQFAGLTVSVADLPRAIGARLTDIEIPVSGLPEGLVLSDATVVADGVRVTATGTDVVLPAEAPPAR</sequence>
<organism evidence="1 2">
    <name type="scientific">Cellulomonas humilata</name>
    <dbReference type="NCBI Taxonomy" id="144055"/>
    <lineage>
        <taxon>Bacteria</taxon>
        <taxon>Bacillati</taxon>
        <taxon>Actinomycetota</taxon>
        <taxon>Actinomycetes</taxon>
        <taxon>Micrococcales</taxon>
        <taxon>Cellulomonadaceae</taxon>
        <taxon>Cellulomonas</taxon>
    </lineage>
</organism>
<dbReference type="Pfam" id="PF11209">
    <property type="entry name" value="LmeA"/>
    <property type="match status" value="1"/>
</dbReference>
<dbReference type="InterPro" id="IPR021373">
    <property type="entry name" value="DUF2993"/>
</dbReference>
<comment type="caution">
    <text evidence="1">The sequence shown here is derived from an EMBL/GenBank/DDBJ whole genome shotgun (WGS) entry which is preliminary data.</text>
</comment>
<dbReference type="AlphaFoldDB" id="A0A7Y6A018"/>
<dbReference type="RefSeq" id="WP_175347038.1">
    <property type="nucleotide sequence ID" value="NZ_JABMCI010000060.1"/>
</dbReference>
<protein>
    <submittedName>
        <fullName evidence="1">DUF2993 domain-containing protein</fullName>
    </submittedName>
</protein>
<proteinExistence type="predicted"/>
<dbReference type="EMBL" id="JABMCI010000060">
    <property type="protein sequence ID" value="NUU17165.1"/>
    <property type="molecule type" value="Genomic_DNA"/>
</dbReference>
<evidence type="ECO:0000313" key="1">
    <source>
        <dbReference type="EMBL" id="NUU17165.1"/>
    </source>
</evidence>
<reference evidence="1 2" key="1">
    <citation type="submission" date="2020-05" db="EMBL/GenBank/DDBJ databases">
        <title>Genome Sequencing of Type Strains.</title>
        <authorList>
            <person name="Lemaire J.F."/>
            <person name="Inderbitzin P."/>
            <person name="Gregorio O.A."/>
            <person name="Collins S.B."/>
            <person name="Wespe N."/>
            <person name="Knight-Connoni V."/>
        </authorList>
    </citation>
    <scope>NUCLEOTIDE SEQUENCE [LARGE SCALE GENOMIC DNA]</scope>
    <source>
        <strain evidence="1 2">ATCC 25174</strain>
    </source>
</reference>
<evidence type="ECO:0000313" key="2">
    <source>
        <dbReference type="Proteomes" id="UP000565724"/>
    </source>
</evidence>
<name>A0A7Y6A018_9CELL</name>
<gene>
    <name evidence="1" type="ORF">HP550_07870</name>
</gene>
<keyword evidence="2" id="KW-1185">Reference proteome</keyword>